<keyword evidence="7" id="KW-1185">Reference proteome</keyword>
<dbReference type="SMART" id="SM00178">
    <property type="entry name" value="SAR"/>
    <property type="match status" value="1"/>
</dbReference>
<dbReference type="Gene3D" id="3.40.50.300">
    <property type="entry name" value="P-loop containing nucleotide triphosphate hydrolases"/>
    <property type="match status" value="1"/>
</dbReference>
<dbReference type="GO" id="GO:0046872">
    <property type="term" value="F:metal ion binding"/>
    <property type="evidence" value="ECO:0007669"/>
    <property type="project" value="UniProtKB-KW"/>
</dbReference>
<dbReference type="Proteomes" id="UP000785679">
    <property type="component" value="Unassembled WGS sequence"/>
</dbReference>
<keyword evidence="5" id="KW-0479">Metal-binding</keyword>
<dbReference type="GO" id="GO:0003924">
    <property type="term" value="F:GTPase activity"/>
    <property type="evidence" value="ECO:0007669"/>
    <property type="project" value="InterPro"/>
</dbReference>
<evidence type="ECO:0000256" key="3">
    <source>
        <dbReference type="ARBA" id="ARBA00023134"/>
    </source>
</evidence>
<dbReference type="InterPro" id="IPR005225">
    <property type="entry name" value="Small_GTP-bd"/>
</dbReference>
<dbReference type="SMART" id="SM00175">
    <property type="entry name" value="RAB"/>
    <property type="match status" value="1"/>
</dbReference>
<proteinExistence type="inferred from homology"/>
<feature type="binding site" evidence="5">
    <location>
        <position position="33"/>
    </location>
    <ligand>
        <name>Mg(2+)</name>
        <dbReference type="ChEBI" id="CHEBI:18420"/>
    </ligand>
</feature>
<dbReference type="SMART" id="SM00177">
    <property type="entry name" value="ARF"/>
    <property type="match status" value="1"/>
</dbReference>
<feature type="binding site" evidence="4">
    <location>
        <begin position="136"/>
        <end position="139"/>
    </location>
    <ligand>
        <name>GTP</name>
        <dbReference type="ChEBI" id="CHEBI:37565"/>
    </ligand>
</feature>
<evidence type="ECO:0000256" key="5">
    <source>
        <dbReference type="PIRSR" id="PIRSR606689-2"/>
    </source>
</evidence>
<keyword evidence="3 4" id="KW-0342">GTP-binding</keyword>
<dbReference type="EMBL" id="RRYP01018931">
    <property type="protein sequence ID" value="TNV73413.1"/>
    <property type="molecule type" value="Genomic_DNA"/>
</dbReference>
<dbReference type="Pfam" id="PF00025">
    <property type="entry name" value="Arf"/>
    <property type="match status" value="1"/>
</dbReference>
<evidence type="ECO:0000256" key="1">
    <source>
        <dbReference type="ARBA" id="ARBA00010290"/>
    </source>
</evidence>
<dbReference type="PROSITE" id="PS51419">
    <property type="entry name" value="RAB"/>
    <property type="match status" value="1"/>
</dbReference>
<feature type="binding site" evidence="4">
    <location>
        <begin position="26"/>
        <end position="33"/>
    </location>
    <ligand>
        <name>GTP</name>
        <dbReference type="ChEBI" id="CHEBI:37565"/>
    </ligand>
</feature>
<feature type="binding site" evidence="5">
    <location>
        <position position="54"/>
    </location>
    <ligand>
        <name>Mg(2+)</name>
        <dbReference type="ChEBI" id="CHEBI:18420"/>
    </ligand>
</feature>
<comment type="similarity">
    <text evidence="1">Belongs to the small GTPase superfamily. Arf family.</text>
</comment>
<dbReference type="SUPFAM" id="SSF52540">
    <property type="entry name" value="P-loop containing nucleoside triphosphate hydrolases"/>
    <property type="match status" value="1"/>
</dbReference>
<protein>
    <submittedName>
        <fullName evidence="6">Uncharacterized protein</fullName>
    </submittedName>
</protein>
<dbReference type="PROSITE" id="PS51422">
    <property type="entry name" value="SAR1"/>
    <property type="match status" value="1"/>
</dbReference>
<dbReference type="InterPro" id="IPR006689">
    <property type="entry name" value="Small_GTPase_ARF/SAR"/>
</dbReference>
<keyword evidence="5" id="KW-0460">Magnesium</keyword>
<dbReference type="GO" id="GO:0005525">
    <property type="term" value="F:GTP binding"/>
    <property type="evidence" value="ECO:0007669"/>
    <property type="project" value="UniProtKB-KW"/>
</dbReference>
<evidence type="ECO:0000313" key="7">
    <source>
        <dbReference type="Proteomes" id="UP000785679"/>
    </source>
</evidence>
<organism evidence="6 7">
    <name type="scientific">Halteria grandinella</name>
    <dbReference type="NCBI Taxonomy" id="5974"/>
    <lineage>
        <taxon>Eukaryota</taxon>
        <taxon>Sar</taxon>
        <taxon>Alveolata</taxon>
        <taxon>Ciliophora</taxon>
        <taxon>Intramacronucleata</taxon>
        <taxon>Spirotrichea</taxon>
        <taxon>Stichotrichia</taxon>
        <taxon>Sporadotrichida</taxon>
        <taxon>Halteriidae</taxon>
        <taxon>Halteria</taxon>
    </lineage>
</organism>
<dbReference type="PRINTS" id="PR00449">
    <property type="entry name" value="RASTRNSFRMNG"/>
</dbReference>
<dbReference type="OrthoDB" id="307986at2759"/>
<sequence>MGQLLTSLSGIFFSKPEMDFKLVMIGLDSAGKTTILYKMKLDQPANTLVSTAPTIGYNLEEFEVKNVKIKVWDLSGQERMRHAWKYYFETVNGVIFVIDSADRARINDVRDELHQILGELMGGNNCGVVPLLILANKQDVQGALGYSELRDSLALCGDYEKRGRIRIQESSALQDKGLTEGFEWIVEEIGKVSKEGRQAAVKKL</sequence>
<dbReference type="NCBIfam" id="TIGR00231">
    <property type="entry name" value="small_GTP"/>
    <property type="match status" value="1"/>
</dbReference>
<dbReference type="PANTHER" id="PTHR11711">
    <property type="entry name" value="ADP RIBOSYLATION FACTOR-RELATED"/>
    <property type="match status" value="1"/>
</dbReference>
<feature type="binding site" evidence="4">
    <location>
        <position position="76"/>
    </location>
    <ligand>
        <name>GTP</name>
        <dbReference type="ChEBI" id="CHEBI:37565"/>
    </ligand>
</feature>
<accession>A0A8J8SX06</accession>
<evidence type="ECO:0000256" key="2">
    <source>
        <dbReference type="ARBA" id="ARBA00022741"/>
    </source>
</evidence>
<dbReference type="FunFam" id="3.40.50.300:FF:001166">
    <property type="entry name" value="ADP-ribosylation factor D"/>
    <property type="match status" value="1"/>
</dbReference>
<dbReference type="InterPro" id="IPR027417">
    <property type="entry name" value="P-loop_NTPase"/>
</dbReference>
<reference evidence="6" key="1">
    <citation type="submission" date="2019-06" db="EMBL/GenBank/DDBJ databases">
        <authorList>
            <person name="Zheng W."/>
        </authorList>
    </citation>
    <scope>NUCLEOTIDE SEQUENCE</scope>
    <source>
        <strain evidence="6">QDHG01</strain>
    </source>
</reference>
<name>A0A8J8SX06_HALGN</name>
<evidence type="ECO:0000313" key="6">
    <source>
        <dbReference type="EMBL" id="TNV73413.1"/>
    </source>
</evidence>
<dbReference type="AlphaFoldDB" id="A0A8J8SX06"/>
<gene>
    <name evidence="6" type="ORF">FGO68_gene15712</name>
</gene>
<keyword evidence="2 4" id="KW-0547">Nucleotide-binding</keyword>
<evidence type="ECO:0000256" key="4">
    <source>
        <dbReference type="PIRSR" id="PIRSR606689-1"/>
    </source>
</evidence>
<comment type="caution">
    <text evidence="6">The sequence shown here is derived from an EMBL/GenBank/DDBJ whole genome shotgun (WGS) entry which is preliminary data.</text>
</comment>
<dbReference type="CDD" id="cd00878">
    <property type="entry name" value="Arf_Arl"/>
    <property type="match status" value="1"/>
</dbReference>
<dbReference type="PROSITE" id="PS51417">
    <property type="entry name" value="ARF"/>
    <property type="match status" value="1"/>
</dbReference>
<dbReference type="InterPro" id="IPR024156">
    <property type="entry name" value="Small_GTPase_ARF"/>
</dbReference>